<protein>
    <recommendedName>
        <fullName evidence="3">DUF2334 domain-containing protein</fullName>
    </recommendedName>
</protein>
<dbReference type="InterPro" id="IPR011330">
    <property type="entry name" value="Glyco_hydro/deAcase_b/a-brl"/>
</dbReference>
<sequence length="256" mass="29262">MRIHVSIHDVSPVFAEEVEAALAYCRQAGVVPTLLVVPNFHGQWPLSHHPDFCARLRKLQGQGHEIFLHGLTHQSRTQPPSKRVTHHAPTLRPSQPTGLSWHFAQRMVSNYEAEFFDLSLAEADERLQQGIETFNLVGLQVHGFIPPAWSMPCWMLSLLAKHGFSFTEDHTTIYNPCIGLKKKSVVLNYATRSPARLLSTAAYCRLMRHAHRITPLRFVIHPTDMRYVLIRHEIERFLKWGKGAFVPKGEDLFAYS</sequence>
<proteinExistence type="predicted"/>
<reference evidence="1 2" key="1">
    <citation type="submission" date="2016-08" db="EMBL/GenBank/DDBJ databases">
        <title>Identification and validation of antigenic proteins from Pajaroellobacter abortibovis using de-novo genome sequence assembly and reverse vaccinology.</title>
        <authorList>
            <person name="Welly B.T."/>
            <person name="Miller M.R."/>
            <person name="Stott J.L."/>
            <person name="Blanchard M.T."/>
            <person name="Islas-Trejo A.D."/>
            <person name="O'Rourke S.M."/>
            <person name="Young A.E."/>
            <person name="Medrano J.F."/>
            <person name="Van Eenennaam A.L."/>
        </authorList>
    </citation>
    <scope>NUCLEOTIDE SEQUENCE [LARGE SCALE GENOMIC DNA]</scope>
    <source>
        <strain evidence="1 2">BTF92-0548A/99-0131</strain>
    </source>
</reference>
<dbReference type="Pfam" id="PF10096">
    <property type="entry name" value="DUF2334"/>
    <property type="match status" value="1"/>
</dbReference>
<keyword evidence="2" id="KW-1185">Reference proteome</keyword>
<dbReference type="AlphaFoldDB" id="A0A1L6MVV0"/>
<dbReference type="RefSeq" id="WP_075276294.1">
    <property type="nucleotide sequence ID" value="NZ_CP016908.1"/>
</dbReference>
<name>A0A1L6MVV0_9BACT</name>
<dbReference type="GO" id="GO:0005975">
    <property type="term" value="P:carbohydrate metabolic process"/>
    <property type="evidence" value="ECO:0007669"/>
    <property type="project" value="InterPro"/>
</dbReference>
<evidence type="ECO:0008006" key="3">
    <source>
        <dbReference type="Google" id="ProtNLM"/>
    </source>
</evidence>
<dbReference type="KEGG" id="pabo:BCY86_02370"/>
<evidence type="ECO:0000313" key="1">
    <source>
        <dbReference type="EMBL" id="APR99646.1"/>
    </source>
</evidence>
<dbReference type="SUPFAM" id="SSF88713">
    <property type="entry name" value="Glycoside hydrolase/deacetylase"/>
    <property type="match status" value="1"/>
</dbReference>
<dbReference type="Proteomes" id="UP000185544">
    <property type="component" value="Chromosome"/>
</dbReference>
<dbReference type="Gene3D" id="3.20.20.370">
    <property type="entry name" value="Glycoside hydrolase/deacetylase"/>
    <property type="match status" value="1"/>
</dbReference>
<gene>
    <name evidence="1" type="ORF">BCY86_02370</name>
</gene>
<dbReference type="InterPro" id="IPR018763">
    <property type="entry name" value="DUF2334"/>
</dbReference>
<dbReference type="EMBL" id="CP016908">
    <property type="protein sequence ID" value="APR99646.1"/>
    <property type="molecule type" value="Genomic_DNA"/>
</dbReference>
<dbReference type="CDD" id="cd11374">
    <property type="entry name" value="CE4_u10"/>
    <property type="match status" value="1"/>
</dbReference>
<dbReference type="STRING" id="1882918.BCY86_02370"/>
<evidence type="ECO:0000313" key="2">
    <source>
        <dbReference type="Proteomes" id="UP000185544"/>
    </source>
</evidence>
<accession>A0A1L6MVV0</accession>
<organism evidence="1 2">
    <name type="scientific">Pajaroellobacter abortibovis</name>
    <dbReference type="NCBI Taxonomy" id="1882918"/>
    <lineage>
        <taxon>Bacteria</taxon>
        <taxon>Pseudomonadati</taxon>
        <taxon>Myxococcota</taxon>
        <taxon>Polyangia</taxon>
        <taxon>Polyangiales</taxon>
        <taxon>Polyangiaceae</taxon>
    </lineage>
</organism>